<protein>
    <submittedName>
        <fullName evidence="1">Uncharacterized protein</fullName>
    </submittedName>
</protein>
<comment type="caution">
    <text evidence="1">The sequence shown here is derived from an EMBL/GenBank/DDBJ whole genome shotgun (WGS) entry which is preliminary data.</text>
</comment>
<keyword evidence="2" id="KW-1185">Reference proteome</keyword>
<gene>
    <name evidence="1" type="ORF">Vadar_024726</name>
</gene>
<organism evidence="1 2">
    <name type="scientific">Vaccinium darrowii</name>
    <dbReference type="NCBI Taxonomy" id="229202"/>
    <lineage>
        <taxon>Eukaryota</taxon>
        <taxon>Viridiplantae</taxon>
        <taxon>Streptophyta</taxon>
        <taxon>Embryophyta</taxon>
        <taxon>Tracheophyta</taxon>
        <taxon>Spermatophyta</taxon>
        <taxon>Magnoliopsida</taxon>
        <taxon>eudicotyledons</taxon>
        <taxon>Gunneridae</taxon>
        <taxon>Pentapetalae</taxon>
        <taxon>asterids</taxon>
        <taxon>Ericales</taxon>
        <taxon>Ericaceae</taxon>
        <taxon>Vaccinioideae</taxon>
        <taxon>Vaccinieae</taxon>
        <taxon>Vaccinium</taxon>
    </lineage>
</organism>
<evidence type="ECO:0000313" key="2">
    <source>
        <dbReference type="Proteomes" id="UP000828048"/>
    </source>
</evidence>
<accession>A0ACB7Y1D1</accession>
<proteinExistence type="predicted"/>
<name>A0ACB7Y1D1_9ERIC</name>
<dbReference type="EMBL" id="CM037155">
    <property type="protein sequence ID" value="KAH7847321.1"/>
    <property type="molecule type" value="Genomic_DNA"/>
</dbReference>
<reference evidence="1 2" key="1">
    <citation type="journal article" date="2021" name="Hortic Res">
        <title>High-quality reference genome and annotation aids understanding of berry development for evergreen blueberry (Vaccinium darrowii).</title>
        <authorList>
            <person name="Yu J."/>
            <person name="Hulse-Kemp A.M."/>
            <person name="Babiker E."/>
            <person name="Staton M."/>
        </authorList>
    </citation>
    <scope>NUCLEOTIDE SEQUENCE [LARGE SCALE GENOMIC DNA]</scope>
    <source>
        <strain evidence="2">cv. NJ 8807/NJ 8810</strain>
        <tissue evidence="1">Young leaf</tissue>
    </source>
</reference>
<evidence type="ECO:0000313" key="1">
    <source>
        <dbReference type="EMBL" id="KAH7847321.1"/>
    </source>
</evidence>
<sequence>MNLTQQENLMLYQVNISLSLPNSLLNLSSVATISLVETRLLGDLPYQIFQLPKLQNLDLGYNYNMTGNLLKVKWGCNSSLEKLVLSGTLMSGKLPDSIGYLRFLNYLDLRGNQFSVPLPESLGNLTRITLLDFSGNGFTGRSPSQGNNRNGEIPDFFVKLLKLEDLKLGTNNFGAVPFPLWVSNLTQLIYLDISNIALMGPIPSNITGFRKLRMLSLSNNSLNGTLLSWLFTIPSLLMVRP</sequence>
<dbReference type="Proteomes" id="UP000828048">
    <property type="component" value="Chromosome 5"/>
</dbReference>